<comment type="subcellular location">
    <subcellularLocation>
        <location evidence="1">Cell inner membrane</location>
        <topology evidence="1">Multi-pass membrane protein</topology>
    </subcellularLocation>
</comment>
<evidence type="ECO:0000256" key="5">
    <source>
        <dbReference type="ARBA" id="ARBA00022692"/>
    </source>
</evidence>
<comment type="similarity">
    <text evidence="8">Belongs to the TsuA/YedE (TC 9.B.102) family.</text>
</comment>
<evidence type="ECO:0008006" key="12">
    <source>
        <dbReference type="Google" id="ProtNLM"/>
    </source>
</evidence>
<keyword evidence="5 9" id="KW-0812">Transmembrane</keyword>
<keyword evidence="7 9" id="KW-0472">Membrane</keyword>
<feature type="transmembrane region" description="Helical" evidence="9">
    <location>
        <begin position="46"/>
        <end position="63"/>
    </location>
</feature>
<evidence type="ECO:0000256" key="7">
    <source>
        <dbReference type="ARBA" id="ARBA00023136"/>
    </source>
</evidence>
<sequence>MTLAAYLPALAGGLLLGAAVSLLLLVNGRIAGISGIFGRLLGGQQVGTGLVFLLGLVLGPLLVRGLDALPQPTVAATWPTVLLAGLLVGFGTRLGSGCTSGHGILGVARGSRRSLAATAVFLAVGLTTASLTELLR</sequence>
<dbReference type="Proteomes" id="UP000078356">
    <property type="component" value="Unassembled WGS sequence"/>
</dbReference>
<accession>A0A178L1G6</accession>
<feature type="transmembrane region" description="Helical" evidence="9">
    <location>
        <begin position="115"/>
        <end position="135"/>
    </location>
</feature>
<dbReference type="PANTHER" id="PTHR30574">
    <property type="entry name" value="INNER MEMBRANE PROTEIN YEDE"/>
    <property type="match status" value="1"/>
</dbReference>
<comment type="caution">
    <text evidence="10">The sequence shown here is derived from an EMBL/GenBank/DDBJ whole genome shotgun (WGS) entry which is preliminary data.</text>
</comment>
<dbReference type="GO" id="GO:0005886">
    <property type="term" value="C:plasma membrane"/>
    <property type="evidence" value="ECO:0007669"/>
    <property type="project" value="UniProtKB-SubCell"/>
</dbReference>
<organism evidence="10 11">
    <name type="scientific">Pseudomonas oryzihabitans</name>
    <dbReference type="NCBI Taxonomy" id="47885"/>
    <lineage>
        <taxon>Bacteria</taxon>
        <taxon>Pseudomonadati</taxon>
        <taxon>Pseudomonadota</taxon>
        <taxon>Gammaproteobacteria</taxon>
        <taxon>Pseudomonadales</taxon>
        <taxon>Pseudomonadaceae</taxon>
        <taxon>Pseudomonas</taxon>
    </lineage>
</organism>
<evidence type="ECO:0000256" key="4">
    <source>
        <dbReference type="ARBA" id="ARBA00022519"/>
    </source>
</evidence>
<dbReference type="RefSeq" id="WP_064309543.1">
    <property type="nucleotide sequence ID" value="NZ_LWCR01000088.1"/>
</dbReference>
<dbReference type="PANTHER" id="PTHR30574:SF1">
    <property type="entry name" value="SULPHUR TRANSPORT DOMAIN-CONTAINING PROTEIN"/>
    <property type="match status" value="1"/>
</dbReference>
<keyword evidence="6 9" id="KW-1133">Transmembrane helix</keyword>
<evidence type="ECO:0000256" key="6">
    <source>
        <dbReference type="ARBA" id="ARBA00022989"/>
    </source>
</evidence>
<dbReference type="EMBL" id="LWCR01000088">
    <property type="protein sequence ID" value="OAN23044.1"/>
    <property type="molecule type" value="Genomic_DNA"/>
</dbReference>
<dbReference type="OrthoDB" id="9814020at2"/>
<name>A0A178L1G6_9PSED</name>
<evidence type="ECO:0000256" key="3">
    <source>
        <dbReference type="ARBA" id="ARBA00022475"/>
    </source>
</evidence>
<evidence type="ECO:0000256" key="8">
    <source>
        <dbReference type="ARBA" id="ARBA00035655"/>
    </source>
</evidence>
<evidence type="ECO:0000313" key="11">
    <source>
        <dbReference type="Proteomes" id="UP000078356"/>
    </source>
</evidence>
<evidence type="ECO:0000256" key="2">
    <source>
        <dbReference type="ARBA" id="ARBA00022448"/>
    </source>
</evidence>
<gene>
    <name evidence="10" type="ORF">A4V15_10265</name>
</gene>
<keyword evidence="2" id="KW-0813">Transport</keyword>
<proteinExistence type="inferred from homology"/>
<feature type="transmembrane region" description="Helical" evidence="9">
    <location>
        <begin position="75"/>
        <end position="94"/>
    </location>
</feature>
<evidence type="ECO:0000256" key="9">
    <source>
        <dbReference type="SAM" id="Phobius"/>
    </source>
</evidence>
<dbReference type="AlphaFoldDB" id="A0A178L1G6"/>
<protein>
    <recommendedName>
        <fullName evidence="12">YeeE/YedE family protein</fullName>
    </recommendedName>
</protein>
<reference evidence="10 11" key="1">
    <citation type="submission" date="2016-04" db="EMBL/GenBank/DDBJ databases">
        <title>Draft Genome Sequences of Staphylococcus capitis Strain H36, S. capitis Strain H65, S. cohnii Strain H62, S. hominis Strain H69, Mycobacterium iranicum Strain H39, Plantibacter sp. Strain H53, Pseudomonas oryzihabitans Strain H72, and Microbacterium sp. Strain H83, isolated from residential settings.</title>
        <authorList>
            <person name="Lymperopoulou D."/>
            <person name="Adams R.I."/>
            <person name="Lindow S."/>
            <person name="Coil D.A."/>
            <person name="Jospin G."/>
            <person name="Eisen J.A."/>
        </authorList>
    </citation>
    <scope>NUCLEOTIDE SEQUENCE [LARGE SCALE GENOMIC DNA]</scope>
    <source>
        <strain evidence="10 11">H72</strain>
    </source>
</reference>
<dbReference type="InterPro" id="IPR007272">
    <property type="entry name" value="Sulf_transp_TsuA/YedE"/>
</dbReference>
<keyword evidence="4" id="KW-0997">Cell inner membrane</keyword>
<feature type="transmembrane region" description="Helical" evidence="9">
    <location>
        <begin position="6"/>
        <end position="26"/>
    </location>
</feature>
<evidence type="ECO:0000313" key="10">
    <source>
        <dbReference type="EMBL" id="OAN23044.1"/>
    </source>
</evidence>
<keyword evidence="3" id="KW-1003">Cell membrane</keyword>
<evidence type="ECO:0000256" key="1">
    <source>
        <dbReference type="ARBA" id="ARBA00004429"/>
    </source>
</evidence>